<evidence type="ECO:0000256" key="1">
    <source>
        <dbReference type="ARBA" id="ARBA00010088"/>
    </source>
</evidence>
<keyword evidence="2" id="KW-0732">Signal</keyword>
<dbReference type="AlphaFoldDB" id="A0A5P2UJK4"/>
<feature type="region of interest" description="Disordered" evidence="4">
    <location>
        <begin position="1"/>
        <end position="23"/>
    </location>
</feature>
<dbReference type="PANTHER" id="PTHR43248:SF29">
    <property type="entry name" value="TRIPEPTIDYL AMINOPEPTIDASE"/>
    <property type="match status" value="1"/>
</dbReference>
<dbReference type="EMBL" id="CP023701">
    <property type="protein sequence ID" value="QEU77871.1"/>
    <property type="molecule type" value="Genomic_DNA"/>
</dbReference>
<organism evidence="7 8">
    <name type="scientific">Streptomyces subrutilus</name>
    <dbReference type="NCBI Taxonomy" id="36818"/>
    <lineage>
        <taxon>Bacteria</taxon>
        <taxon>Bacillati</taxon>
        <taxon>Actinomycetota</taxon>
        <taxon>Actinomycetes</taxon>
        <taxon>Kitasatosporales</taxon>
        <taxon>Streptomycetaceae</taxon>
        <taxon>Streptomyces</taxon>
    </lineage>
</organism>
<sequence>MHADRPSRGIRPGRECNRLVGSTTSPTARKRLVRLKRLVPLLATTGLLATALPLLAATQASAAPEPAYLKQKPAWQRCAGEGPAAYECATLKVPLDYRRPGGRTIDLAISRIRTAHPAQRHGVMLFNPGGPGGSGLQDPLLMEELMPKDVRDRYDLIGFDPRGVGASTPLTCGLTEDEQNINRPFRPETYRADLAWARTVADKCREKSGDLIPHITTRNTARDMDTIRAVLGERKLSYVGYSYGTYLGAVYAQMFPQRTDRFVLDSGVDPQRIWRGMIQVWATEAEPAFARWTRYAAERSAEFGLGATPEAVSTTLWDLVARADREPIDYYGTKFTGTDIRASRAVFFYPAQASEFVRQLKAAAEGTPLPEGAKAPDLRRLVGGARSGDPQPAADNGTAVLWSVLCGDTGAWPRQPERYARDAAKDGAAYPLYGDMASNVKPCAFWDRPVEPATAMTGRADVLTVQNEWDSQTPLASGLGLHRALKGSRMALAAGGEGHGVYLIDATSCVNPVVNGYLTTGRLPASDVTCQNPPADRQRRLSRNPVEPLPFPSVPGPFLAS</sequence>
<evidence type="ECO:0000313" key="7">
    <source>
        <dbReference type="EMBL" id="QEU77871.1"/>
    </source>
</evidence>
<feature type="compositionally biased region" description="Basic and acidic residues" evidence="4">
    <location>
        <begin position="1"/>
        <end position="17"/>
    </location>
</feature>
<accession>A0A5P2UJK4</accession>
<dbReference type="Pfam" id="PF08386">
    <property type="entry name" value="Abhydrolase_4"/>
    <property type="match status" value="1"/>
</dbReference>
<keyword evidence="3 7" id="KW-0378">Hydrolase</keyword>
<dbReference type="SUPFAM" id="SSF53474">
    <property type="entry name" value="alpha/beta-Hydrolases"/>
    <property type="match status" value="1"/>
</dbReference>
<proteinExistence type="inferred from homology"/>
<evidence type="ECO:0000256" key="3">
    <source>
        <dbReference type="ARBA" id="ARBA00022801"/>
    </source>
</evidence>
<reference evidence="7 8" key="1">
    <citation type="submission" date="2017-09" db="EMBL/GenBank/DDBJ databases">
        <authorList>
            <person name="Lee N."/>
            <person name="Cho B.-K."/>
        </authorList>
    </citation>
    <scope>NUCLEOTIDE SEQUENCE [LARGE SCALE GENOMIC DNA]</scope>
    <source>
        <strain evidence="7 8">ATCC 27467</strain>
    </source>
</reference>
<evidence type="ECO:0000259" key="6">
    <source>
        <dbReference type="Pfam" id="PF08386"/>
    </source>
</evidence>
<feature type="domain" description="AB hydrolase-1" evidence="5">
    <location>
        <begin position="123"/>
        <end position="281"/>
    </location>
</feature>
<dbReference type="KEGG" id="ssub:CP968_05880"/>
<dbReference type="PANTHER" id="PTHR43248">
    <property type="entry name" value="2-SUCCINYL-6-HYDROXY-2,4-CYCLOHEXADIENE-1-CARBOXYLATE SYNTHASE"/>
    <property type="match status" value="1"/>
</dbReference>
<dbReference type="Pfam" id="PF00561">
    <property type="entry name" value="Abhydrolase_1"/>
    <property type="match status" value="1"/>
</dbReference>
<protein>
    <submittedName>
        <fullName evidence="7">Alpha/beta hydrolase</fullName>
    </submittedName>
</protein>
<gene>
    <name evidence="7" type="ORF">CP968_05880</name>
</gene>
<dbReference type="Proteomes" id="UP000326831">
    <property type="component" value="Chromosome"/>
</dbReference>
<dbReference type="InterPro" id="IPR051601">
    <property type="entry name" value="Serine_prot/Carboxylest_S33"/>
</dbReference>
<evidence type="ECO:0000256" key="4">
    <source>
        <dbReference type="SAM" id="MobiDB-lite"/>
    </source>
</evidence>
<dbReference type="GO" id="GO:0016787">
    <property type="term" value="F:hydrolase activity"/>
    <property type="evidence" value="ECO:0007669"/>
    <property type="project" value="UniProtKB-KW"/>
</dbReference>
<evidence type="ECO:0000259" key="5">
    <source>
        <dbReference type="Pfam" id="PF00561"/>
    </source>
</evidence>
<feature type="domain" description="Peptidase S33 tripeptidyl aminopeptidase-like C-terminal" evidence="6">
    <location>
        <begin position="435"/>
        <end position="530"/>
    </location>
</feature>
<dbReference type="InterPro" id="IPR029058">
    <property type="entry name" value="AB_hydrolase_fold"/>
</dbReference>
<evidence type="ECO:0000256" key="2">
    <source>
        <dbReference type="ARBA" id="ARBA00022729"/>
    </source>
</evidence>
<name>A0A5P2UJK4_9ACTN</name>
<dbReference type="InterPro" id="IPR000073">
    <property type="entry name" value="AB_hydrolase_1"/>
</dbReference>
<dbReference type="Gene3D" id="3.40.50.1820">
    <property type="entry name" value="alpha/beta hydrolase"/>
    <property type="match status" value="1"/>
</dbReference>
<keyword evidence="8" id="KW-1185">Reference proteome</keyword>
<comment type="similarity">
    <text evidence="1">Belongs to the peptidase S33 family.</text>
</comment>
<evidence type="ECO:0000313" key="8">
    <source>
        <dbReference type="Proteomes" id="UP000326831"/>
    </source>
</evidence>
<dbReference type="InterPro" id="IPR013595">
    <property type="entry name" value="Pept_S33_TAP-like_C"/>
</dbReference>
<dbReference type="OrthoDB" id="4447445at2"/>
<feature type="region of interest" description="Disordered" evidence="4">
    <location>
        <begin position="528"/>
        <end position="561"/>
    </location>
</feature>